<dbReference type="RefSeq" id="WP_111455759.1">
    <property type="nucleotide sequence ID" value="NZ_QFYP01000001.1"/>
</dbReference>
<dbReference type="CDD" id="cd07341">
    <property type="entry name" value="M56_BlaR1_MecR1_like"/>
    <property type="match status" value="1"/>
</dbReference>
<comment type="caution">
    <text evidence="3">The sequence shown here is derived from an EMBL/GenBank/DDBJ whole genome shotgun (WGS) entry which is preliminary data.</text>
</comment>
<evidence type="ECO:0000313" key="4">
    <source>
        <dbReference type="Proteomes" id="UP000249842"/>
    </source>
</evidence>
<evidence type="ECO:0000259" key="2">
    <source>
        <dbReference type="Pfam" id="PF05569"/>
    </source>
</evidence>
<proteinExistence type="predicted"/>
<name>A0A328ATR1_9CAUL</name>
<dbReference type="OrthoDB" id="1628901at2"/>
<dbReference type="EMBL" id="QFYP01000001">
    <property type="protein sequence ID" value="RAK58483.1"/>
    <property type="molecule type" value="Genomic_DNA"/>
</dbReference>
<protein>
    <submittedName>
        <fullName evidence="3">Peptidase M56</fullName>
    </submittedName>
</protein>
<feature type="transmembrane region" description="Helical" evidence="1">
    <location>
        <begin position="6"/>
        <end position="26"/>
    </location>
</feature>
<keyword evidence="1" id="KW-1133">Transmembrane helix</keyword>
<evidence type="ECO:0000256" key="1">
    <source>
        <dbReference type="SAM" id="Phobius"/>
    </source>
</evidence>
<gene>
    <name evidence="3" type="ORF">DJ021_01045</name>
</gene>
<organism evidence="3 4">
    <name type="scientific">Phenylobacterium hankyongense</name>
    <dbReference type="NCBI Taxonomy" id="1813876"/>
    <lineage>
        <taxon>Bacteria</taxon>
        <taxon>Pseudomonadati</taxon>
        <taxon>Pseudomonadota</taxon>
        <taxon>Alphaproteobacteria</taxon>
        <taxon>Caulobacterales</taxon>
        <taxon>Caulobacteraceae</taxon>
        <taxon>Phenylobacterium</taxon>
    </lineage>
</organism>
<feature type="transmembrane region" description="Helical" evidence="1">
    <location>
        <begin position="77"/>
        <end position="102"/>
    </location>
</feature>
<dbReference type="PANTHER" id="PTHR34978:SF3">
    <property type="entry name" value="SLR0241 PROTEIN"/>
    <property type="match status" value="1"/>
</dbReference>
<keyword evidence="1" id="KW-0812">Transmembrane</keyword>
<feature type="domain" description="Peptidase M56" evidence="2">
    <location>
        <begin position="8"/>
        <end position="240"/>
    </location>
</feature>
<dbReference type="Proteomes" id="UP000249842">
    <property type="component" value="Unassembled WGS sequence"/>
</dbReference>
<keyword evidence="4" id="KW-1185">Reference proteome</keyword>
<feature type="transmembrane region" description="Helical" evidence="1">
    <location>
        <begin position="250"/>
        <end position="270"/>
    </location>
</feature>
<reference evidence="4" key="1">
    <citation type="submission" date="2018-05" db="EMBL/GenBank/DDBJ databases">
        <authorList>
            <person name="Li X."/>
        </authorList>
    </citation>
    <scope>NUCLEOTIDE SEQUENCE [LARGE SCALE GENOMIC DNA]</scope>
    <source>
        <strain evidence="4">HKS-05</strain>
    </source>
</reference>
<sequence>MTNELLSLLLRINLAGGAAVLAVVAARLPARRWFGPEVAYRLWAAPPLAMAASLLPARVVDGAIPTRVFDLAHVFNLALGSHATPVLFVWLTGVAVAAGLLVRAQAAFARAARAGRAGPAVVGVLCPRVVMPAGDDRYTAEERALVRAHERTHIERRDPRAAALVAVLQCLAWFNPLAHLATRLVRMDQELACDAAVLRGRPGARALYARTLLKTQLASTPLPFGCHWGAHPLEVRIALLKRTVAPRHDLLGVGLVSGLTLAAGAAAWAAQPPAPRPITPALRMVDEGPSMNVLLVSAPARQPAGSIRR</sequence>
<dbReference type="Pfam" id="PF05569">
    <property type="entry name" value="Peptidase_M56"/>
    <property type="match status" value="1"/>
</dbReference>
<dbReference type="InterPro" id="IPR008756">
    <property type="entry name" value="Peptidase_M56"/>
</dbReference>
<accession>A0A328ATR1</accession>
<dbReference type="InterPro" id="IPR052173">
    <property type="entry name" value="Beta-lactam_resp_regulator"/>
</dbReference>
<evidence type="ECO:0000313" key="3">
    <source>
        <dbReference type="EMBL" id="RAK58483.1"/>
    </source>
</evidence>
<dbReference type="PANTHER" id="PTHR34978">
    <property type="entry name" value="POSSIBLE SENSOR-TRANSDUCER PROTEIN BLAR"/>
    <property type="match status" value="1"/>
</dbReference>
<dbReference type="AlphaFoldDB" id="A0A328ATR1"/>
<keyword evidence="1" id="KW-0472">Membrane</keyword>